<accession>A0ACC0WFP7</accession>
<proteinExistence type="predicted"/>
<gene>
    <name evidence="1" type="ORF">PsorP6_012680</name>
</gene>
<dbReference type="Proteomes" id="UP001163321">
    <property type="component" value="Chromosome 13"/>
</dbReference>
<protein>
    <submittedName>
        <fullName evidence="1">Uncharacterized protein</fullName>
    </submittedName>
</protein>
<comment type="caution">
    <text evidence="1">The sequence shown here is derived from an EMBL/GenBank/DDBJ whole genome shotgun (WGS) entry which is preliminary data.</text>
</comment>
<dbReference type="EMBL" id="CM047592">
    <property type="protein sequence ID" value="KAI9917402.1"/>
    <property type="molecule type" value="Genomic_DNA"/>
</dbReference>
<sequence length="70" mass="7873">MGSYGVTGGVLVMESFLNDFCVGWRGQMMADCSRATERLPQPLGRLHALVQHDVRHRLYGGCYNGWLDRS</sequence>
<evidence type="ECO:0000313" key="1">
    <source>
        <dbReference type="EMBL" id="KAI9917402.1"/>
    </source>
</evidence>
<organism evidence="1 2">
    <name type="scientific">Peronosclerospora sorghi</name>
    <dbReference type="NCBI Taxonomy" id="230839"/>
    <lineage>
        <taxon>Eukaryota</taxon>
        <taxon>Sar</taxon>
        <taxon>Stramenopiles</taxon>
        <taxon>Oomycota</taxon>
        <taxon>Peronosporomycetes</taxon>
        <taxon>Peronosporales</taxon>
        <taxon>Peronosporaceae</taxon>
        <taxon>Peronosclerospora</taxon>
    </lineage>
</organism>
<keyword evidence="2" id="KW-1185">Reference proteome</keyword>
<name>A0ACC0WFP7_9STRA</name>
<reference evidence="1 2" key="1">
    <citation type="journal article" date="2022" name="bioRxiv">
        <title>The genome of the oomycete Peronosclerospora sorghi, a cosmopolitan pathogen of maize and sorghum, is inflated with dispersed pseudogenes.</title>
        <authorList>
            <person name="Fletcher K."/>
            <person name="Martin F."/>
            <person name="Isakeit T."/>
            <person name="Cavanaugh K."/>
            <person name="Magill C."/>
            <person name="Michelmore R."/>
        </authorList>
    </citation>
    <scope>NUCLEOTIDE SEQUENCE [LARGE SCALE GENOMIC DNA]</scope>
    <source>
        <strain evidence="1">P6</strain>
    </source>
</reference>
<evidence type="ECO:0000313" key="2">
    <source>
        <dbReference type="Proteomes" id="UP001163321"/>
    </source>
</evidence>